<gene>
    <name evidence="6" type="primary">LOC109487862</name>
</gene>
<dbReference type="InterPro" id="IPR006342">
    <property type="entry name" value="FkbM_mtfrase"/>
</dbReference>
<evidence type="ECO:0000256" key="2">
    <source>
        <dbReference type="ARBA" id="ARBA00022525"/>
    </source>
</evidence>
<dbReference type="GeneID" id="109487862"/>
<dbReference type="InterPro" id="IPR029063">
    <property type="entry name" value="SAM-dependent_MTases_sf"/>
</dbReference>
<keyword evidence="5" id="KW-1185">Reference proteome</keyword>
<evidence type="ECO:0000256" key="1">
    <source>
        <dbReference type="ARBA" id="ARBA00004613"/>
    </source>
</evidence>
<reference evidence="6" key="1">
    <citation type="submission" date="2025-08" db="UniProtKB">
        <authorList>
            <consortium name="RefSeq"/>
        </authorList>
    </citation>
    <scope>IDENTIFICATION</scope>
    <source>
        <tissue evidence="6">Gonad</tissue>
    </source>
</reference>
<dbReference type="Pfam" id="PF05050">
    <property type="entry name" value="Methyltransf_21"/>
    <property type="match status" value="1"/>
</dbReference>
<dbReference type="SUPFAM" id="SSF53335">
    <property type="entry name" value="S-adenosyl-L-methionine-dependent methyltransferases"/>
    <property type="match status" value="1"/>
</dbReference>
<dbReference type="RefSeq" id="XP_019647521.1">
    <property type="nucleotide sequence ID" value="XM_019791962.1"/>
</dbReference>
<evidence type="ECO:0000313" key="6">
    <source>
        <dbReference type="RefSeq" id="XP_019647521.1"/>
    </source>
</evidence>
<dbReference type="Gene3D" id="3.40.50.150">
    <property type="entry name" value="Vaccinia Virus protein VP39"/>
    <property type="match status" value="1"/>
</dbReference>
<proteinExistence type="predicted"/>
<keyword evidence="3" id="KW-0325">Glycoprotein</keyword>
<dbReference type="PANTHER" id="PTHR14093:SF21">
    <property type="entry name" value="EXPRESSED PROTEIN"/>
    <property type="match status" value="1"/>
</dbReference>
<accession>A0A6P5AZD3</accession>
<sequence>MSGLLISQLIGNGCQHIGIRNDSPILVPTHRVVVPTHRVSVAPTKVVAPTCTAPVCPLKLRVVGNCSCIDLQSQLAKCQSRKFVTKFETSHVPMKKTFKKKHDSRRKFFLDCGANVASSVQLFRETYPNGHEYVIHSFELDERLAPYFAPYPDHVLHCPVAVSDNDGTMTAFSESAWAPDKGKNNNIDMQWGGGTLYVDEKEKKDNVSGGKRKLSHRKTVPTVDLSQWIQRNFAIDDHIIFKLDVEGAEYTILKKMLQENTFRWIDKFYGEFHPDQPVGWSKEQKSKLKEDLKKNKINQVSWAAETHKYGDMDKLHKSQVPPETPGSAGNVYTSCGPSNSSVPARVALVVQIGMNAKMAHRLIDTIQAYPSHIPLSLFVHGDFAELFPDMVLHWSINHTIGVREGHPYPPGHFDMVHPNWIRTNLIMSVLRLQELDIQPAYYLPVKVNDQMKDVAKKTDLRIVQPTVAFPPASGTLLTYKNYYRFRDVERVPKALRIISSALGKTGGILVLDSDHPDSYMNSVFLLDYLVENSGFQLVRIEDCIAGV</sequence>
<dbReference type="KEGG" id="bbel:109487862"/>
<name>A0A6P5AZD3_BRABE</name>
<comment type="subcellular location">
    <subcellularLocation>
        <location evidence="1">Secreted</location>
    </subcellularLocation>
</comment>
<feature type="domain" description="Methyltransferase FkbM" evidence="4">
    <location>
        <begin position="111"/>
        <end position="260"/>
    </location>
</feature>
<keyword evidence="2" id="KW-0964">Secreted</keyword>
<dbReference type="GO" id="GO:0005576">
    <property type="term" value="C:extracellular region"/>
    <property type="evidence" value="ECO:0007669"/>
    <property type="project" value="UniProtKB-SubCell"/>
</dbReference>
<evidence type="ECO:0000313" key="5">
    <source>
        <dbReference type="Proteomes" id="UP000515135"/>
    </source>
</evidence>
<dbReference type="AlphaFoldDB" id="A0A6P5AZD3"/>
<dbReference type="OrthoDB" id="10006218at2759"/>
<dbReference type="InterPro" id="IPR052001">
    <property type="entry name" value="MHC-II_Gamma/Thyroglobulin"/>
</dbReference>
<dbReference type="Proteomes" id="UP000515135">
    <property type="component" value="Unplaced"/>
</dbReference>
<evidence type="ECO:0000259" key="4">
    <source>
        <dbReference type="Pfam" id="PF05050"/>
    </source>
</evidence>
<dbReference type="PANTHER" id="PTHR14093">
    <property type="entry name" value="HLA CLASS II GAMMA CHAIN"/>
    <property type="match status" value="1"/>
</dbReference>
<protein>
    <submittedName>
        <fullName evidence="6">Uncharacterized protein LOC109487862</fullName>
    </submittedName>
</protein>
<evidence type="ECO:0000256" key="3">
    <source>
        <dbReference type="ARBA" id="ARBA00023180"/>
    </source>
</evidence>
<organism evidence="5 6">
    <name type="scientific">Branchiostoma belcheri</name>
    <name type="common">Amphioxus</name>
    <dbReference type="NCBI Taxonomy" id="7741"/>
    <lineage>
        <taxon>Eukaryota</taxon>
        <taxon>Metazoa</taxon>
        <taxon>Chordata</taxon>
        <taxon>Cephalochordata</taxon>
        <taxon>Leptocardii</taxon>
        <taxon>Amphioxiformes</taxon>
        <taxon>Branchiostomatidae</taxon>
        <taxon>Branchiostoma</taxon>
    </lineage>
</organism>
<dbReference type="NCBIfam" id="TIGR01444">
    <property type="entry name" value="fkbM_fam"/>
    <property type="match status" value="1"/>
</dbReference>